<comment type="caution">
    <text evidence="5">The sequence shown here is derived from an EMBL/GenBank/DDBJ whole genome shotgun (WGS) entry which is preliminary data.</text>
</comment>
<organism evidence="5 6">
    <name type="scientific">Cellulomonas cellasea</name>
    <dbReference type="NCBI Taxonomy" id="43670"/>
    <lineage>
        <taxon>Bacteria</taxon>
        <taxon>Bacillati</taxon>
        <taxon>Actinomycetota</taxon>
        <taxon>Actinomycetes</taxon>
        <taxon>Micrococcales</taxon>
        <taxon>Cellulomonadaceae</taxon>
        <taxon>Cellulomonas</taxon>
    </lineage>
</organism>
<keyword evidence="2" id="KW-1133">Transmembrane helix</keyword>
<dbReference type="InterPro" id="IPR057561">
    <property type="entry name" value="NADase_transloc"/>
</dbReference>
<dbReference type="AlphaFoldDB" id="A0A4Y3L275"/>
<dbReference type="RefSeq" id="WP_141372816.1">
    <property type="nucleotide sequence ID" value="NZ_BJLR01000036.1"/>
</dbReference>
<accession>A0A4Y3L275</accession>
<evidence type="ECO:0000256" key="1">
    <source>
        <dbReference type="SAM" id="MobiDB-lite"/>
    </source>
</evidence>
<evidence type="ECO:0000256" key="2">
    <source>
        <dbReference type="SAM" id="Phobius"/>
    </source>
</evidence>
<evidence type="ECO:0000313" key="5">
    <source>
        <dbReference type="EMBL" id="GEA89766.1"/>
    </source>
</evidence>
<name>A0A4Y3L275_9CELL</name>
<gene>
    <name evidence="5" type="ORF">CCE01nite_37150</name>
</gene>
<feature type="transmembrane region" description="Helical" evidence="2">
    <location>
        <begin position="207"/>
        <end position="224"/>
    </location>
</feature>
<dbReference type="Pfam" id="PF25302">
    <property type="entry name" value="NADase_transloc"/>
    <property type="match status" value="1"/>
</dbReference>
<reference evidence="5" key="1">
    <citation type="submission" date="2019-06" db="EMBL/GenBank/DDBJ databases">
        <title>Whole genome shotgun sequence of Cellulomonas cellasea NBRC 3753.</title>
        <authorList>
            <person name="Hosoyama A."/>
            <person name="Uohara A."/>
            <person name="Ohji S."/>
            <person name="Ichikawa N."/>
        </authorList>
    </citation>
    <scope>NUCLEOTIDE SEQUENCE [LARGE SCALE GENOMIC DNA]</scope>
    <source>
        <strain evidence="5">NBRC 3753</strain>
    </source>
</reference>
<keyword evidence="2" id="KW-0812">Transmembrane</keyword>
<dbReference type="NCBIfam" id="NF047619">
    <property type="entry name" value="NADase_discoid"/>
    <property type="match status" value="1"/>
</dbReference>
<dbReference type="EMBL" id="BJLR01000036">
    <property type="protein sequence ID" value="GEA89766.1"/>
    <property type="molecule type" value="Genomic_DNA"/>
</dbReference>
<keyword evidence="6" id="KW-1185">Reference proteome</keyword>
<feature type="domain" description="NAD glycohydrolase translocation F5/8 type C" evidence="4">
    <location>
        <begin position="262"/>
        <end position="351"/>
    </location>
</feature>
<dbReference type="Pfam" id="PF13240">
    <property type="entry name" value="Zn_Ribbon_1"/>
    <property type="match status" value="1"/>
</dbReference>
<proteinExistence type="predicted"/>
<evidence type="ECO:0000259" key="3">
    <source>
        <dbReference type="Pfam" id="PF13240"/>
    </source>
</evidence>
<evidence type="ECO:0000313" key="6">
    <source>
        <dbReference type="Proteomes" id="UP000317046"/>
    </source>
</evidence>
<dbReference type="Proteomes" id="UP000317046">
    <property type="component" value="Unassembled WGS sequence"/>
</dbReference>
<dbReference type="InterPro" id="IPR026870">
    <property type="entry name" value="Zinc_ribbon_dom"/>
</dbReference>
<keyword evidence="2" id="KW-0472">Membrane</keyword>
<evidence type="ECO:0000259" key="4">
    <source>
        <dbReference type="Pfam" id="PF25302"/>
    </source>
</evidence>
<feature type="region of interest" description="Disordered" evidence="1">
    <location>
        <begin position="58"/>
        <end position="145"/>
    </location>
</feature>
<evidence type="ECO:0008006" key="7">
    <source>
        <dbReference type="Google" id="ProtNLM"/>
    </source>
</evidence>
<feature type="domain" description="Zinc-ribbon" evidence="3">
    <location>
        <begin position="4"/>
        <end position="24"/>
    </location>
</feature>
<protein>
    <recommendedName>
        <fullName evidence="7">Zinc-ribbon domain-containing protein</fullName>
    </recommendedName>
</protein>
<feature type="compositionally biased region" description="Low complexity" evidence="1">
    <location>
        <begin position="58"/>
        <end position="70"/>
    </location>
</feature>
<sequence>MLICTTCGTRNEDDEHFCAECGAYLAWEGERVEERAEEQVADTPAPVAPVVVTPTVATPTTPVAEPLPATQGTHRPAVTTPAPEGAPQPATTRSRAEALLARPVDPPTTQPRHDGPAPVLPGARAPKPRTVRPGPVDEPPRNPGDQVCGQCGAGNVATRKFCRRCGESLADAPVVQRRSWRERVLTRRPRELAAGARPQVRRRPFRARWVVVPAVLVLLVGGVWSQRERLSDLYDTVVDRAVGNGPVNPAQVVASSEAEGRGAAAAMDGATNQSWAPAQPGEGVGEFLEMRFDEPFRLAYVRVFSGASTQQPEFLAQGRPEEVALTLLSADGTQTTEQLRLADAVGGQEFPVGADDVVAARLTVLSAYPVPEGASVSLGEVEFLGRP</sequence>